<evidence type="ECO:0000313" key="3">
    <source>
        <dbReference type="Proteomes" id="UP000886887"/>
    </source>
</evidence>
<gene>
    <name evidence="2" type="primary">tsaB</name>
    <name evidence="2" type="ORF">IAB73_01745</name>
</gene>
<dbReference type="NCBIfam" id="TIGR03725">
    <property type="entry name" value="T6A_YeaZ"/>
    <property type="match status" value="1"/>
</dbReference>
<dbReference type="Proteomes" id="UP000886887">
    <property type="component" value="Unassembled WGS sequence"/>
</dbReference>
<reference evidence="2" key="2">
    <citation type="journal article" date="2021" name="PeerJ">
        <title>Extensive microbial diversity within the chicken gut microbiome revealed by metagenomics and culture.</title>
        <authorList>
            <person name="Gilroy R."/>
            <person name="Ravi A."/>
            <person name="Getino M."/>
            <person name="Pursley I."/>
            <person name="Horton D.L."/>
            <person name="Alikhan N.F."/>
            <person name="Baker D."/>
            <person name="Gharbi K."/>
            <person name="Hall N."/>
            <person name="Watson M."/>
            <person name="Adriaenssens E.M."/>
            <person name="Foster-Nyarko E."/>
            <person name="Jarju S."/>
            <person name="Secka A."/>
            <person name="Antonio M."/>
            <person name="Oren A."/>
            <person name="Chaudhuri R.R."/>
            <person name="La Ragione R."/>
            <person name="Hildebrand F."/>
            <person name="Pallen M.J."/>
        </authorList>
    </citation>
    <scope>NUCLEOTIDE SEQUENCE</scope>
    <source>
        <strain evidence="2">ChiSxjej2B14-6234</strain>
    </source>
</reference>
<dbReference type="Gene3D" id="3.30.420.40">
    <property type="match status" value="2"/>
</dbReference>
<dbReference type="EMBL" id="DVFJ01000006">
    <property type="protein sequence ID" value="HIQ70917.1"/>
    <property type="molecule type" value="Genomic_DNA"/>
</dbReference>
<dbReference type="InterPro" id="IPR000905">
    <property type="entry name" value="Gcp-like_dom"/>
</dbReference>
<dbReference type="AlphaFoldDB" id="A0A9D0Z849"/>
<evidence type="ECO:0000313" key="2">
    <source>
        <dbReference type="EMBL" id="HIQ70917.1"/>
    </source>
</evidence>
<organism evidence="2 3">
    <name type="scientific">Candidatus Onthenecus intestinigallinarum</name>
    <dbReference type="NCBI Taxonomy" id="2840875"/>
    <lineage>
        <taxon>Bacteria</taxon>
        <taxon>Bacillati</taxon>
        <taxon>Bacillota</taxon>
        <taxon>Clostridia</taxon>
        <taxon>Eubacteriales</taxon>
        <taxon>Candidatus Onthenecus</taxon>
    </lineage>
</organism>
<dbReference type="GO" id="GO:0002949">
    <property type="term" value="P:tRNA threonylcarbamoyladenosine modification"/>
    <property type="evidence" value="ECO:0007669"/>
    <property type="project" value="InterPro"/>
</dbReference>
<dbReference type="PANTHER" id="PTHR11735:SF11">
    <property type="entry name" value="TRNA THREONYLCARBAMOYLADENOSINE BIOSYNTHESIS PROTEIN TSAB"/>
    <property type="match status" value="1"/>
</dbReference>
<dbReference type="SUPFAM" id="SSF53067">
    <property type="entry name" value="Actin-like ATPase domain"/>
    <property type="match status" value="2"/>
</dbReference>
<comment type="caution">
    <text evidence="2">The sequence shown here is derived from an EMBL/GenBank/DDBJ whole genome shotgun (WGS) entry which is preliminary data.</text>
</comment>
<evidence type="ECO:0000259" key="1">
    <source>
        <dbReference type="Pfam" id="PF00814"/>
    </source>
</evidence>
<dbReference type="PANTHER" id="PTHR11735">
    <property type="entry name" value="TRNA N6-ADENOSINE THREONYLCARBAMOYLTRANSFERASE"/>
    <property type="match status" value="1"/>
</dbReference>
<sequence>MNILCVDTSGPSAGVAVLRDGRLVFECSLIHGRTHSQCILPMVEQGLAGAGLQAGDVDLFAAVVGPGSFTGVRIGVSTVKALAHAAQRPCVGVDALEALAAGIQDFGGLICPILDARAQQVYGAVFRAGLPPVRVAEDAAEKLSEYLARIDATGERALFLGDGAQAFAREIREALGERAAFAPAHLCTLRAGSAAALAALRAHEAVDCMALAPLYLRAPQAERERAAKEAKAHA</sequence>
<dbReference type="Pfam" id="PF00814">
    <property type="entry name" value="TsaD"/>
    <property type="match status" value="1"/>
</dbReference>
<dbReference type="InterPro" id="IPR043129">
    <property type="entry name" value="ATPase_NBD"/>
</dbReference>
<accession>A0A9D0Z849</accession>
<dbReference type="GO" id="GO:0005829">
    <property type="term" value="C:cytosol"/>
    <property type="evidence" value="ECO:0007669"/>
    <property type="project" value="TreeGrafter"/>
</dbReference>
<reference evidence="2" key="1">
    <citation type="submission" date="2020-10" db="EMBL/GenBank/DDBJ databases">
        <authorList>
            <person name="Gilroy R."/>
        </authorList>
    </citation>
    <scope>NUCLEOTIDE SEQUENCE</scope>
    <source>
        <strain evidence="2">ChiSxjej2B14-6234</strain>
    </source>
</reference>
<feature type="domain" description="Gcp-like" evidence="1">
    <location>
        <begin position="32"/>
        <end position="223"/>
    </location>
</feature>
<proteinExistence type="predicted"/>
<dbReference type="InterPro" id="IPR022496">
    <property type="entry name" value="T6A_TsaB"/>
</dbReference>
<protein>
    <submittedName>
        <fullName evidence="2">tRNA (Adenosine(37)-N6)-threonylcarbamoyltransferase complex dimerization subunit type 1 TsaB</fullName>
    </submittedName>
</protein>
<name>A0A9D0Z849_9FIRM</name>
<dbReference type="CDD" id="cd24032">
    <property type="entry name" value="ASKHA_NBD_TsaB"/>
    <property type="match status" value="1"/>
</dbReference>